<keyword evidence="9 14" id="KW-0560">Oxidoreductase</keyword>
<accession>A0A2K1PXT8</accession>
<evidence type="ECO:0000256" key="12">
    <source>
        <dbReference type="ARBA" id="ARBA00023186"/>
    </source>
</evidence>
<dbReference type="EMBL" id="NPZB01000002">
    <property type="protein sequence ID" value="PNS07604.1"/>
    <property type="molecule type" value="Genomic_DNA"/>
</dbReference>
<gene>
    <name evidence="14" type="primary">dsbB</name>
    <name evidence="16" type="ORF">Lysil_1780</name>
</gene>
<dbReference type="PANTHER" id="PTHR36570">
    <property type="entry name" value="DISULFIDE BOND FORMATION PROTEIN B"/>
    <property type="match status" value="1"/>
</dbReference>
<dbReference type="GO" id="GO:0015035">
    <property type="term" value="F:protein-disulfide reductase activity"/>
    <property type="evidence" value="ECO:0007669"/>
    <property type="project" value="UniProtKB-UniRule"/>
</dbReference>
<dbReference type="OrthoDB" id="3711263at2"/>
<evidence type="ECO:0000256" key="7">
    <source>
        <dbReference type="ARBA" id="ARBA00022982"/>
    </source>
</evidence>
<evidence type="ECO:0000256" key="5">
    <source>
        <dbReference type="ARBA" id="ARBA00022519"/>
    </source>
</evidence>
<keyword evidence="3 14" id="KW-0813">Transport</keyword>
<evidence type="ECO:0000256" key="11">
    <source>
        <dbReference type="ARBA" id="ARBA00023157"/>
    </source>
</evidence>
<evidence type="ECO:0000256" key="13">
    <source>
        <dbReference type="ARBA" id="ARBA00023284"/>
    </source>
</evidence>
<evidence type="ECO:0000256" key="2">
    <source>
        <dbReference type="ARBA" id="ARBA00008823"/>
    </source>
</evidence>
<dbReference type="InterPro" id="IPR023380">
    <property type="entry name" value="DsbB-like_sf"/>
</dbReference>
<keyword evidence="5" id="KW-0997">Cell inner membrane</keyword>
<feature type="disulfide bond" description="Redox-active" evidence="14">
    <location>
        <begin position="36"/>
        <end position="39"/>
    </location>
</feature>
<reference evidence="16 17" key="1">
    <citation type="submission" date="2017-08" db="EMBL/GenBank/DDBJ databases">
        <title>Lysobacter sylvestris genome.</title>
        <authorList>
            <person name="Zhang D.-C."/>
            <person name="Albuquerque L."/>
            <person name="Franca L."/>
            <person name="Froufe H.J.C."/>
            <person name="Barroso C."/>
            <person name="Egas C."/>
            <person name="Da Costa M."/>
            <person name="Margesin R."/>
        </authorList>
    </citation>
    <scope>NUCLEOTIDE SEQUENCE [LARGE SCALE GENOMIC DNA]</scope>
    <source>
        <strain evidence="16 17">AM20-91</strain>
    </source>
</reference>
<evidence type="ECO:0000256" key="1">
    <source>
        <dbReference type="ARBA" id="ARBA00004429"/>
    </source>
</evidence>
<keyword evidence="12 14" id="KW-0143">Chaperone</keyword>
<sequence>MIPKSFRARFLIGFLACAGLLGYAFYVQFQLGVMPCNFCILQRIAFAALGTVFLIGGVIAPKSTSARKWLAVLAVIPAVAGAGVALRHVWVQIYPPPMAGCGSPMTFMLEMMPVQSVLRKVLTASGDCSNINWTFLGLTMPAWCALWFIGLGIWAIAAGWRRSDRKFTARSLK</sequence>
<feature type="topological domain" description="Periplasmic" evidence="14">
    <location>
        <begin position="27"/>
        <end position="44"/>
    </location>
</feature>
<dbReference type="HAMAP" id="MF_00286">
    <property type="entry name" value="DsbB"/>
    <property type="match status" value="1"/>
</dbReference>
<evidence type="ECO:0000256" key="14">
    <source>
        <dbReference type="HAMAP-Rule" id="MF_00286"/>
    </source>
</evidence>
<dbReference type="NCBIfam" id="NF003354">
    <property type="entry name" value="PRK04388.1"/>
    <property type="match status" value="1"/>
</dbReference>
<keyword evidence="10 14" id="KW-0472">Membrane</keyword>
<evidence type="ECO:0000313" key="17">
    <source>
        <dbReference type="Proteomes" id="UP000236220"/>
    </source>
</evidence>
<dbReference type="GO" id="GO:0006457">
    <property type="term" value="P:protein folding"/>
    <property type="evidence" value="ECO:0007669"/>
    <property type="project" value="InterPro"/>
</dbReference>
<feature type="topological domain" description="Cytoplasmic" evidence="14">
    <location>
        <begin position="1"/>
        <end position="9"/>
    </location>
</feature>
<dbReference type="Pfam" id="PF02600">
    <property type="entry name" value="DsbB"/>
    <property type="match status" value="1"/>
</dbReference>
<comment type="subcellular location">
    <subcellularLocation>
        <location evidence="1">Cell inner membrane</location>
        <topology evidence="1">Multi-pass membrane protein</topology>
    </subcellularLocation>
    <subcellularLocation>
        <location evidence="14">Cell membrane</location>
        <topology evidence="14">Multi-pass membrane protein</topology>
    </subcellularLocation>
</comment>
<keyword evidence="17" id="KW-1185">Reference proteome</keyword>
<evidence type="ECO:0000256" key="6">
    <source>
        <dbReference type="ARBA" id="ARBA00022692"/>
    </source>
</evidence>
<dbReference type="RefSeq" id="WP_103075996.1">
    <property type="nucleotide sequence ID" value="NZ_NPZB01000002.1"/>
</dbReference>
<evidence type="ECO:0000256" key="9">
    <source>
        <dbReference type="ARBA" id="ARBA00023002"/>
    </source>
</evidence>
<keyword evidence="6 14" id="KW-0812">Transmembrane</keyword>
<dbReference type="GO" id="GO:0009055">
    <property type="term" value="F:electron transfer activity"/>
    <property type="evidence" value="ECO:0007669"/>
    <property type="project" value="UniProtKB-UniRule"/>
</dbReference>
<dbReference type="InterPro" id="IPR050183">
    <property type="entry name" value="DsbB"/>
</dbReference>
<dbReference type="Proteomes" id="UP000236220">
    <property type="component" value="Unassembled WGS sequence"/>
</dbReference>
<organism evidence="16 17">
    <name type="scientific">Solilutibacter silvestris</name>
    <dbReference type="NCBI Taxonomy" id="1645665"/>
    <lineage>
        <taxon>Bacteria</taxon>
        <taxon>Pseudomonadati</taxon>
        <taxon>Pseudomonadota</taxon>
        <taxon>Gammaproteobacteria</taxon>
        <taxon>Lysobacterales</taxon>
        <taxon>Lysobacteraceae</taxon>
        <taxon>Solilutibacter</taxon>
    </lineage>
</organism>
<keyword evidence="8 14" id="KW-1133">Transmembrane helix</keyword>
<dbReference type="SUPFAM" id="SSF158442">
    <property type="entry name" value="DsbB-like"/>
    <property type="match status" value="1"/>
</dbReference>
<comment type="function">
    <text evidence="14">Required for disulfide bond formation in some periplasmic proteins. Acts by oxidizing the DsbA protein.</text>
</comment>
<evidence type="ECO:0000256" key="15">
    <source>
        <dbReference type="SAM" id="Phobius"/>
    </source>
</evidence>
<dbReference type="AlphaFoldDB" id="A0A2K1PXT8"/>
<feature type="transmembrane region" description="Helical" evidence="15">
    <location>
        <begin position="40"/>
        <end position="60"/>
    </location>
</feature>
<dbReference type="InterPro" id="IPR003752">
    <property type="entry name" value="DiS_bond_form_DsbB/BdbC"/>
</dbReference>
<feature type="topological domain" description="Cytoplasmic" evidence="14">
    <location>
        <begin position="162"/>
        <end position="173"/>
    </location>
</feature>
<name>A0A2K1PXT8_9GAMM</name>
<feature type="transmembrane region" description="Helical" evidence="15">
    <location>
        <begin position="69"/>
        <end position="90"/>
    </location>
</feature>
<evidence type="ECO:0000256" key="3">
    <source>
        <dbReference type="ARBA" id="ARBA00022448"/>
    </source>
</evidence>
<evidence type="ECO:0000256" key="10">
    <source>
        <dbReference type="ARBA" id="ARBA00023136"/>
    </source>
</evidence>
<comment type="similarity">
    <text evidence="2 14">Belongs to the DsbB family.</text>
</comment>
<evidence type="ECO:0000256" key="8">
    <source>
        <dbReference type="ARBA" id="ARBA00022989"/>
    </source>
</evidence>
<keyword evidence="4 14" id="KW-1003">Cell membrane</keyword>
<evidence type="ECO:0000256" key="4">
    <source>
        <dbReference type="ARBA" id="ARBA00022475"/>
    </source>
</evidence>
<proteinExistence type="inferred from homology"/>
<dbReference type="PANTHER" id="PTHR36570:SF3">
    <property type="entry name" value="DISULFIDE BOND FORMATION PROTEIN B"/>
    <property type="match status" value="1"/>
</dbReference>
<evidence type="ECO:0000313" key="16">
    <source>
        <dbReference type="EMBL" id="PNS07604.1"/>
    </source>
</evidence>
<keyword evidence="7 14" id="KW-0249">Electron transport</keyword>
<comment type="caution">
    <text evidence="14">Lacks conserved residue(s) required for the propagation of feature annotation.</text>
</comment>
<dbReference type="GO" id="GO:0005886">
    <property type="term" value="C:plasma membrane"/>
    <property type="evidence" value="ECO:0007669"/>
    <property type="project" value="UniProtKB-SubCell"/>
</dbReference>
<feature type="transmembrane region" description="Helical" evidence="15">
    <location>
        <begin position="140"/>
        <end position="160"/>
    </location>
</feature>
<dbReference type="InterPro" id="IPR022920">
    <property type="entry name" value="Disulphide_bond_form_DsbB"/>
</dbReference>
<comment type="caution">
    <text evidence="16">The sequence shown here is derived from an EMBL/GenBank/DDBJ whole genome shotgun (WGS) entry which is preliminary data.</text>
</comment>
<keyword evidence="11 14" id="KW-1015">Disulfide bond</keyword>
<dbReference type="Gene3D" id="1.20.1550.10">
    <property type="entry name" value="DsbB-like"/>
    <property type="match status" value="1"/>
</dbReference>
<keyword evidence="13 14" id="KW-0676">Redox-active center</keyword>
<protein>
    <recommendedName>
        <fullName evidence="14">Disulfide bond formation protein B</fullName>
    </recommendedName>
    <alternativeName>
        <fullName evidence="14">Disulfide oxidoreductase</fullName>
    </alternativeName>
</protein>